<dbReference type="NCBIfam" id="TIGR00196">
    <property type="entry name" value="yjeF_cterm"/>
    <property type="match status" value="1"/>
</dbReference>
<dbReference type="GO" id="GO:0052856">
    <property type="term" value="F:NAD(P)HX epimerase activity"/>
    <property type="evidence" value="ECO:0007669"/>
    <property type="project" value="TreeGrafter"/>
</dbReference>
<dbReference type="Gene3D" id="3.40.1190.20">
    <property type="match status" value="1"/>
</dbReference>
<evidence type="ECO:0000256" key="4">
    <source>
        <dbReference type="ARBA" id="ARBA00023027"/>
    </source>
</evidence>
<dbReference type="GO" id="GO:0005524">
    <property type="term" value="F:ATP binding"/>
    <property type="evidence" value="ECO:0007669"/>
    <property type="project" value="UniProtKB-KW"/>
</dbReference>
<dbReference type="SUPFAM" id="SSF53613">
    <property type="entry name" value="Ribokinase-like"/>
    <property type="match status" value="1"/>
</dbReference>
<dbReference type="HAMAP" id="MF_01965">
    <property type="entry name" value="NADHX_dehydratase"/>
    <property type="match status" value="1"/>
</dbReference>
<dbReference type="CDD" id="cd01171">
    <property type="entry name" value="YXKO-related"/>
    <property type="match status" value="1"/>
</dbReference>
<evidence type="ECO:0000256" key="5">
    <source>
        <dbReference type="ARBA" id="ARBA00023239"/>
    </source>
</evidence>
<dbReference type="GO" id="GO:0052855">
    <property type="term" value="F:ADP-dependent NAD(P)H-hydrate dehydratase activity"/>
    <property type="evidence" value="ECO:0007669"/>
    <property type="project" value="TreeGrafter"/>
</dbReference>
<comment type="caution">
    <text evidence="7">The sequence shown here is derived from an EMBL/GenBank/DDBJ whole genome shotgun (WGS) entry which is preliminary data.</text>
</comment>
<dbReference type="Pfam" id="PF01256">
    <property type="entry name" value="Carb_kinase"/>
    <property type="match status" value="1"/>
</dbReference>
<feature type="domain" description="YjeF C-terminal" evidence="6">
    <location>
        <begin position="32"/>
        <end position="304"/>
    </location>
</feature>
<dbReference type="AlphaFoldDB" id="A0A0F9TQ47"/>
<dbReference type="EMBL" id="LAZR01000189">
    <property type="protein sequence ID" value="KKN83190.1"/>
    <property type="molecule type" value="Genomic_DNA"/>
</dbReference>
<dbReference type="PANTHER" id="PTHR12592">
    <property type="entry name" value="ATP-DEPENDENT (S)-NAD(P)H-HYDRATE DEHYDRATASE FAMILY MEMBER"/>
    <property type="match status" value="1"/>
</dbReference>
<dbReference type="PROSITE" id="PS51383">
    <property type="entry name" value="YJEF_C_3"/>
    <property type="match status" value="1"/>
</dbReference>
<keyword evidence="3" id="KW-0521">NADP</keyword>
<accession>A0A0F9TQ47</accession>
<dbReference type="PROSITE" id="PS01050">
    <property type="entry name" value="YJEF_C_2"/>
    <property type="match status" value="1"/>
</dbReference>
<name>A0A0F9TQ47_9ZZZZ</name>
<keyword evidence="4" id="KW-0520">NAD</keyword>
<evidence type="ECO:0000256" key="1">
    <source>
        <dbReference type="ARBA" id="ARBA00022741"/>
    </source>
</evidence>
<dbReference type="GO" id="GO:0110051">
    <property type="term" value="P:metabolite repair"/>
    <property type="evidence" value="ECO:0007669"/>
    <property type="project" value="TreeGrafter"/>
</dbReference>
<evidence type="ECO:0000313" key="7">
    <source>
        <dbReference type="EMBL" id="KKN83190.1"/>
    </source>
</evidence>
<gene>
    <name evidence="7" type="ORF">LCGC14_0301880</name>
</gene>
<evidence type="ECO:0000256" key="2">
    <source>
        <dbReference type="ARBA" id="ARBA00022840"/>
    </source>
</evidence>
<evidence type="ECO:0000259" key="6">
    <source>
        <dbReference type="PROSITE" id="PS51383"/>
    </source>
</evidence>
<protein>
    <recommendedName>
        <fullName evidence="6">YjeF C-terminal domain-containing protein</fullName>
    </recommendedName>
</protein>
<dbReference type="PANTHER" id="PTHR12592:SF0">
    <property type="entry name" value="ATP-DEPENDENT (S)-NAD(P)H-HYDRATE DEHYDRATASE"/>
    <property type="match status" value="1"/>
</dbReference>
<dbReference type="InterPro" id="IPR029056">
    <property type="entry name" value="Ribokinase-like"/>
</dbReference>
<keyword evidence="1" id="KW-0547">Nucleotide-binding</keyword>
<organism evidence="7">
    <name type="scientific">marine sediment metagenome</name>
    <dbReference type="NCBI Taxonomy" id="412755"/>
    <lineage>
        <taxon>unclassified sequences</taxon>
        <taxon>metagenomes</taxon>
        <taxon>ecological metagenomes</taxon>
    </lineage>
</organism>
<keyword evidence="2" id="KW-0067">ATP-binding</keyword>
<reference evidence="7" key="1">
    <citation type="journal article" date="2015" name="Nature">
        <title>Complex archaea that bridge the gap between prokaryotes and eukaryotes.</title>
        <authorList>
            <person name="Spang A."/>
            <person name="Saw J.H."/>
            <person name="Jorgensen S.L."/>
            <person name="Zaremba-Niedzwiedzka K."/>
            <person name="Martijn J."/>
            <person name="Lind A.E."/>
            <person name="van Eijk R."/>
            <person name="Schleper C."/>
            <person name="Guy L."/>
            <person name="Ettema T.J."/>
        </authorList>
    </citation>
    <scope>NUCLEOTIDE SEQUENCE</scope>
</reference>
<keyword evidence="5" id="KW-0456">Lyase</keyword>
<dbReference type="InterPro" id="IPR017953">
    <property type="entry name" value="Carbohydrate_kinase_pred_CS"/>
</dbReference>
<proteinExistence type="inferred from homology"/>
<dbReference type="InterPro" id="IPR000631">
    <property type="entry name" value="CARKD"/>
</dbReference>
<sequence>MGRGRAWISRAQMVYLYRDDRLERDPMQPIAITSETLNFDLLAKGQGHKFDHGHAVVMTGGAGRTGAARLTGRAALRIGAGLVTLAVPPAAQMEVAMHITALMLSRVAGPEALTELASDKRIGAICIGPGLGLKPAQAALVEAVLDSGKPCVLDADALTLIAQDPALRKRLGPHCVLTPHAGEFKRLFKGLSEDDATKVQQCLTAAQTAGAVVLYKGAMTVIAHPDGRVATHDSTADRAAPWLATAGAGDVLSGMITGLLARGFAPIKAAQYATWLHVEAARRFGPGLIAEDLIEEIPHVFAALNL</sequence>
<evidence type="ECO:0000256" key="3">
    <source>
        <dbReference type="ARBA" id="ARBA00022857"/>
    </source>
</evidence>